<gene>
    <name evidence="2" type="ORF">IAB67_02855</name>
</gene>
<reference evidence="2" key="2">
    <citation type="journal article" date="2021" name="PeerJ">
        <title>Extensive microbial diversity within the chicken gut microbiome revealed by metagenomics and culture.</title>
        <authorList>
            <person name="Gilroy R."/>
            <person name="Ravi A."/>
            <person name="Getino M."/>
            <person name="Pursley I."/>
            <person name="Horton D.L."/>
            <person name="Alikhan N.F."/>
            <person name="Baker D."/>
            <person name="Gharbi K."/>
            <person name="Hall N."/>
            <person name="Watson M."/>
            <person name="Adriaenssens E.M."/>
            <person name="Foster-Nyarko E."/>
            <person name="Jarju S."/>
            <person name="Secka A."/>
            <person name="Antonio M."/>
            <person name="Oren A."/>
            <person name="Chaudhuri R.R."/>
            <person name="La Ragione R."/>
            <person name="Hildebrand F."/>
            <person name="Pallen M.J."/>
        </authorList>
    </citation>
    <scope>NUCLEOTIDE SEQUENCE</scope>
    <source>
        <strain evidence="2">CHK191-8634</strain>
    </source>
</reference>
<accession>A0A9D1IWB5</accession>
<comment type="caution">
    <text evidence="2">The sequence shown here is derived from an EMBL/GenBank/DDBJ whole genome shotgun (WGS) entry which is preliminary data.</text>
</comment>
<proteinExistence type="predicted"/>
<dbReference type="InterPro" id="IPR027954">
    <property type="entry name" value="Transcobalamin-like_C"/>
</dbReference>
<evidence type="ECO:0000313" key="3">
    <source>
        <dbReference type="Proteomes" id="UP000824073"/>
    </source>
</evidence>
<protein>
    <submittedName>
        <fullName evidence="2">DUF4430 domain-containing protein</fullName>
    </submittedName>
</protein>
<organism evidence="2 3">
    <name type="scientific">Candidatus Ventrousia excrementavium</name>
    <dbReference type="NCBI Taxonomy" id="2840961"/>
    <lineage>
        <taxon>Bacteria</taxon>
        <taxon>Bacillati</taxon>
        <taxon>Bacillota</taxon>
        <taxon>Clostridia</taxon>
        <taxon>Eubacteriales</taxon>
        <taxon>Clostridiaceae</taxon>
        <taxon>Clostridiaceae incertae sedis</taxon>
        <taxon>Candidatus Ventrousia</taxon>
    </lineage>
</organism>
<dbReference type="Pfam" id="PF14478">
    <property type="entry name" value="DUF4430"/>
    <property type="match status" value="1"/>
</dbReference>
<feature type="domain" description="Transcobalamin-like C-terminal" evidence="1">
    <location>
        <begin position="29"/>
        <end position="106"/>
    </location>
</feature>
<evidence type="ECO:0000259" key="1">
    <source>
        <dbReference type="Pfam" id="PF14478"/>
    </source>
</evidence>
<dbReference type="Gene3D" id="2.170.130.30">
    <property type="match status" value="1"/>
</dbReference>
<name>A0A9D1IWB5_9CLOT</name>
<evidence type="ECO:0000313" key="2">
    <source>
        <dbReference type="EMBL" id="HIU43219.1"/>
    </source>
</evidence>
<sequence>MDSLSDAAAGIIPADGVILAETELTLSEGESVFDLLSRATRDNNVHMEYSSTPIYQSSYIEGIGNLYELDCGPLSGWMYRVNGVFPNYGCSKYAAQDGDVIEWVYTCDLGEDVGGADAFAGQKE</sequence>
<reference evidence="2" key="1">
    <citation type="submission" date="2020-10" db="EMBL/GenBank/DDBJ databases">
        <authorList>
            <person name="Gilroy R."/>
        </authorList>
    </citation>
    <scope>NUCLEOTIDE SEQUENCE</scope>
    <source>
        <strain evidence="2">CHK191-8634</strain>
    </source>
</reference>
<dbReference type="EMBL" id="DVMR01000030">
    <property type="protein sequence ID" value="HIU43219.1"/>
    <property type="molecule type" value="Genomic_DNA"/>
</dbReference>
<dbReference type="Proteomes" id="UP000824073">
    <property type="component" value="Unassembled WGS sequence"/>
</dbReference>
<dbReference type="AlphaFoldDB" id="A0A9D1IWB5"/>